<name>A0A2S3ZQV1_9MICO</name>
<dbReference type="Proteomes" id="UP000237104">
    <property type="component" value="Unassembled WGS sequence"/>
</dbReference>
<evidence type="ECO:0000313" key="2">
    <source>
        <dbReference type="Proteomes" id="UP000237104"/>
    </source>
</evidence>
<organism evidence="1 2">
    <name type="scientific">Cryobacterium zongtaii</name>
    <dbReference type="NCBI Taxonomy" id="1259217"/>
    <lineage>
        <taxon>Bacteria</taxon>
        <taxon>Bacillati</taxon>
        <taxon>Actinomycetota</taxon>
        <taxon>Actinomycetes</taxon>
        <taxon>Micrococcales</taxon>
        <taxon>Microbacteriaceae</taxon>
        <taxon>Cryobacterium</taxon>
    </lineage>
</organism>
<evidence type="ECO:0000313" key="1">
    <source>
        <dbReference type="EMBL" id="POH71553.1"/>
    </source>
</evidence>
<accession>A0A2S3ZQV1</accession>
<dbReference type="AlphaFoldDB" id="A0A2S3ZQV1"/>
<gene>
    <name evidence="1" type="ORF">C3B59_00010</name>
</gene>
<reference evidence="1 2" key="1">
    <citation type="submission" date="2018-01" db="EMBL/GenBank/DDBJ databases">
        <title>Cryobacterium sp. nov., from glaciers in China.</title>
        <authorList>
            <person name="Liu Q."/>
            <person name="Xin Y.-H."/>
        </authorList>
    </citation>
    <scope>NUCLEOTIDE SEQUENCE [LARGE SCALE GENOMIC DNA]</scope>
    <source>
        <strain evidence="1 2">TMB1-8</strain>
    </source>
</reference>
<dbReference type="EMBL" id="PPXF01000001">
    <property type="protein sequence ID" value="POH71553.1"/>
    <property type="molecule type" value="Genomic_DNA"/>
</dbReference>
<proteinExistence type="predicted"/>
<sequence>MVVEWASEQLAAGRDEPQLIELAATYDHSAVVVDGLLDDLLGAFQIEPPDEQESVLYVAYAIARDILDNRVAASEGAQQIARSRGGRTSDPIILGLLGLAYDWDDGLQANWEGREGAQGRLEEQIRLSAAELVESVDNPE</sequence>
<protein>
    <submittedName>
        <fullName evidence="1">Uncharacterized protein</fullName>
    </submittedName>
</protein>
<comment type="caution">
    <text evidence="1">The sequence shown here is derived from an EMBL/GenBank/DDBJ whole genome shotgun (WGS) entry which is preliminary data.</text>
</comment>